<dbReference type="InterPro" id="IPR009875">
    <property type="entry name" value="PilZ_domain"/>
</dbReference>
<protein>
    <submittedName>
        <fullName evidence="4">PilZ domain-containing protein</fullName>
    </submittedName>
</protein>
<organism evidence="4 5">
    <name type="scientific">Leisingera caerulea</name>
    <name type="common">Phaeobacter caeruleus</name>
    <dbReference type="NCBI Taxonomy" id="506591"/>
    <lineage>
        <taxon>Bacteria</taxon>
        <taxon>Pseudomonadati</taxon>
        <taxon>Pseudomonadota</taxon>
        <taxon>Alphaproteobacteria</taxon>
        <taxon>Rhodobacterales</taxon>
        <taxon>Roseobacteraceae</taxon>
        <taxon>Leisingera</taxon>
    </lineage>
</organism>
<feature type="chain" id="PRO_5046761655" evidence="2">
    <location>
        <begin position="25"/>
        <end position="302"/>
    </location>
</feature>
<feature type="transmembrane region" description="Helical" evidence="1">
    <location>
        <begin position="168"/>
        <end position="190"/>
    </location>
</feature>
<feature type="domain" description="PilZ" evidence="3">
    <location>
        <begin position="195"/>
        <end position="284"/>
    </location>
</feature>
<accession>A0ABY5X0F0</accession>
<keyword evidence="1" id="KW-0812">Transmembrane</keyword>
<dbReference type="RefSeq" id="WP_260003904.1">
    <property type="nucleotide sequence ID" value="NZ_CP081078.1"/>
</dbReference>
<evidence type="ECO:0000256" key="1">
    <source>
        <dbReference type="SAM" id="Phobius"/>
    </source>
</evidence>
<feature type="signal peptide" evidence="2">
    <location>
        <begin position="1"/>
        <end position="24"/>
    </location>
</feature>
<keyword evidence="1" id="KW-0472">Membrane</keyword>
<dbReference type="Proteomes" id="UP001058184">
    <property type="component" value="Chromosome"/>
</dbReference>
<dbReference type="EMBL" id="CP081078">
    <property type="protein sequence ID" value="UWQ60076.1"/>
    <property type="molecule type" value="Genomic_DNA"/>
</dbReference>
<dbReference type="Pfam" id="PF07238">
    <property type="entry name" value="PilZ"/>
    <property type="match status" value="1"/>
</dbReference>
<gene>
    <name evidence="4" type="ORF">K3722_08060</name>
</gene>
<sequence>MPAKPIIFSAAAALILALGGTAAAAAPSASRATCMLLSDLVMMQHQMRQFHEMLKTGNDTGEARRLRNWLVDHPQVDLRIRLRRAGMQSYERSTLDLITRYKSLLEIQRRHGRRKAAANAQRRGTEALLQVYAARIVPLPCNYVPPQGTAGAALSGLGKLKRLPQETVIAGSLLTLILGAAAAFVLQRLARRRLRLSRRHPCALPCILKCGDYRFEARIVDISRLGAKVRVGLEDGQTVPAIAGDVTAGVTGLPPVEAQALRQDHDYVGIKFAKRLSRGQLKTLLKRNAAQTVEPDAAVSTA</sequence>
<proteinExistence type="predicted"/>
<dbReference type="SUPFAM" id="SSF141371">
    <property type="entry name" value="PilZ domain-like"/>
    <property type="match status" value="1"/>
</dbReference>
<keyword evidence="5" id="KW-1185">Reference proteome</keyword>
<name>A0ABY5X0F0_LEICA</name>
<keyword evidence="2" id="KW-0732">Signal</keyword>
<evidence type="ECO:0000313" key="4">
    <source>
        <dbReference type="EMBL" id="UWQ60076.1"/>
    </source>
</evidence>
<evidence type="ECO:0000313" key="5">
    <source>
        <dbReference type="Proteomes" id="UP001058184"/>
    </source>
</evidence>
<evidence type="ECO:0000256" key="2">
    <source>
        <dbReference type="SAM" id="SignalP"/>
    </source>
</evidence>
<evidence type="ECO:0000259" key="3">
    <source>
        <dbReference type="Pfam" id="PF07238"/>
    </source>
</evidence>
<keyword evidence="1" id="KW-1133">Transmembrane helix</keyword>
<reference evidence="4" key="1">
    <citation type="submission" date="2021-08" db="EMBL/GenBank/DDBJ databases">
        <authorList>
            <person name="Nwanade C."/>
            <person name="Wang M."/>
            <person name="Masoudi A."/>
            <person name="Yu Z."/>
            <person name="Liu J."/>
        </authorList>
    </citation>
    <scope>NUCLEOTIDE SEQUENCE</scope>
    <source>
        <strain evidence="4">S141</strain>
    </source>
</reference>